<accession>A0ABY2QHK5</accession>
<evidence type="ECO:0000313" key="7">
    <source>
        <dbReference type="Proteomes" id="UP000308038"/>
    </source>
</evidence>
<dbReference type="CDD" id="cd06170">
    <property type="entry name" value="LuxR_C_like"/>
    <property type="match status" value="1"/>
</dbReference>
<dbReference type="PANTHER" id="PTHR47429">
    <property type="entry name" value="PROTEIN TWIN LOV 1"/>
    <property type="match status" value="1"/>
</dbReference>
<proteinExistence type="predicted"/>
<organism evidence="6 7">
    <name type="scientific">Sphingomonas olei</name>
    <dbReference type="NCBI Taxonomy" id="1886787"/>
    <lineage>
        <taxon>Bacteria</taxon>
        <taxon>Pseudomonadati</taxon>
        <taxon>Pseudomonadota</taxon>
        <taxon>Alphaproteobacteria</taxon>
        <taxon>Sphingomonadales</taxon>
        <taxon>Sphingomonadaceae</taxon>
        <taxon>Sphingomonas</taxon>
    </lineage>
</organism>
<dbReference type="NCBIfam" id="TIGR00229">
    <property type="entry name" value="sensory_box"/>
    <property type="match status" value="1"/>
</dbReference>
<dbReference type="Pfam" id="PF00196">
    <property type="entry name" value="GerE"/>
    <property type="match status" value="1"/>
</dbReference>
<keyword evidence="1" id="KW-0285">Flavoprotein</keyword>
<dbReference type="PRINTS" id="PR00038">
    <property type="entry name" value="HTHLUXR"/>
</dbReference>
<protein>
    <submittedName>
        <fullName evidence="6">PAS domain-containing protein</fullName>
    </submittedName>
</protein>
<evidence type="ECO:0000256" key="1">
    <source>
        <dbReference type="ARBA" id="ARBA00022630"/>
    </source>
</evidence>
<name>A0ABY2QHK5_9SPHN</name>
<dbReference type="InterPro" id="IPR000792">
    <property type="entry name" value="Tscrpt_reg_LuxR_C"/>
</dbReference>
<sequence>MISGSSVAAVISDPTLPDTPIVASNDAFSALTGYAAEEVIGRNCRFLRGPDTELHLTEELRCAVRDRRTTLVEILNYRKDGSPFRNAVMLAPIFEADGALRFILGSQFDVTAGRPTTGGRCAIERLSSRQRDVLRFMTGGLMNKQIAYEMGISERTVKMHRAALLKALGCRTAAEAIRTAVEAGF</sequence>
<feature type="domain" description="PAS" evidence="5">
    <location>
        <begin position="1"/>
        <end position="67"/>
    </location>
</feature>
<evidence type="ECO:0000259" key="4">
    <source>
        <dbReference type="PROSITE" id="PS50043"/>
    </source>
</evidence>
<dbReference type="Proteomes" id="UP000308038">
    <property type="component" value="Unassembled WGS sequence"/>
</dbReference>
<evidence type="ECO:0000256" key="3">
    <source>
        <dbReference type="ARBA" id="ARBA00022991"/>
    </source>
</evidence>
<keyword evidence="3" id="KW-0157">Chromophore</keyword>
<reference evidence="6 7" key="1">
    <citation type="submission" date="2019-04" db="EMBL/GenBank/DDBJ databases">
        <title>Microbes associate with the intestines of laboratory mice.</title>
        <authorList>
            <person name="Navarre W."/>
            <person name="Wong E."/>
            <person name="Huang K.C."/>
            <person name="Tropini C."/>
            <person name="Ng K."/>
            <person name="Yu B."/>
        </authorList>
    </citation>
    <scope>NUCLEOTIDE SEQUENCE [LARGE SCALE GENOMIC DNA]</scope>
    <source>
        <strain evidence="6 7">NM83_B4-11</strain>
    </source>
</reference>
<dbReference type="InterPro" id="IPR016032">
    <property type="entry name" value="Sig_transdc_resp-reg_C-effctor"/>
</dbReference>
<dbReference type="InterPro" id="IPR036388">
    <property type="entry name" value="WH-like_DNA-bd_sf"/>
</dbReference>
<keyword evidence="7" id="KW-1185">Reference proteome</keyword>
<dbReference type="PANTHER" id="PTHR47429:SF2">
    <property type="entry name" value="PROTEIN TWIN LOV 1"/>
    <property type="match status" value="1"/>
</dbReference>
<dbReference type="SUPFAM" id="SSF46894">
    <property type="entry name" value="C-terminal effector domain of the bipartite response regulators"/>
    <property type="match status" value="1"/>
</dbReference>
<evidence type="ECO:0000256" key="2">
    <source>
        <dbReference type="ARBA" id="ARBA00022643"/>
    </source>
</evidence>
<dbReference type="Pfam" id="PF13426">
    <property type="entry name" value="PAS_9"/>
    <property type="match status" value="1"/>
</dbReference>
<dbReference type="Gene3D" id="3.30.450.20">
    <property type="entry name" value="PAS domain"/>
    <property type="match status" value="1"/>
</dbReference>
<keyword evidence="2" id="KW-0288">FMN</keyword>
<dbReference type="SMART" id="SM00421">
    <property type="entry name" value="HTH_LUXR"/>
    <property type="match status" value="1"/>
</dbReference>
<dbReference type="SUPFAM" id="SSF55785">
    <property type="entry name" value="PYP-like sensor domain (PAS domain)"/>
    <property type="match status" value="1"/>
</dbReference>
<feature type="domain" description="HTH luxR-type" evidence="4">
    <location>
        <begin position="119"/>
        <end position="184"/>
    </location>
</feature>
<dbReference type="InterPro" id="IPR000014">
    <property type="entry name" value="PAS"/>
</dbReference>
<dbReference type="CDD" id="cd00130">
    <property type="entry name" value="PAS"/>
    <property type="match status" value="1"/>
</dbReference>
<comment type="caution">
    <text evidence="6">The sequence shown here is derived from an EMBL/GenBank/DDBJ whole genome shotgun (WGS) entry which is preliminary data.</text>
</comment>
<dbReference type="InterPro" id="IPR035965">
    <property type="entry name" value="PAS-like_dom_sf"/>
</dbReference>
<dbReference type="EMBL" id="SSTI01000009">
    <property type="protein sequence ID" value="THG39238.1"/>
    <property type="molecule type" value="Genomic_DNA"/>
</dbReference>
<dbReference type="PROSITE" id="PS50043">
    <property type="entry name" value="HTH_LUXR_2"/>
    <property type="match status" value="1"/>
</dbReference>
<dbReference type="PROSITE" id="PS50112">
    <property type="entry name" value="PAS"/>
    <property type="match status" value="1"/>
</dbReference>
<evidence type="ECO:0000259" key="5">
    <source>
        <dbReference type="PROSITE" id="PS50112"/>
    </source>
</evidence>
<evidence type="ECO:0000313" key="6">
    <source>
        <dbReference type="EMBL" id="THG39238.1"/>
    </source>
</evidence>
<gene>
    <name evidence="6" type="ORF">E5988_13095</name>
</gene>
<dbReference type="Gene3D" id="1.10.10.10">
    <property type="entry name" value="Winged helix-like DNA-binding domain superfamily/Winged helix DNA-binding domain"/>
    <property type="match status" value="1"/>
</dbReference>